<accession>A0A7J7IKI7</accession>
<evidence type="ECO:0000256" key="4">
    <source>
        <dbReference type="ARBA" id="ARBA00022691"/>
    </source>
</evidence>
<dbReference type="GO" id="GO:0000049">
    <property type="term" value="F:tRNA binding"/>
    <property type="evidence" value="ECO:0007669"/>
    <property type="project" value="TreeGrafter"/>
</dbReference>
<dbReference type="InterPro" id="IPR007356">
    <property type="entry name" value="tRNA_m1G_MeTrfase_euk"/>
</dbReference>
<dbReference type="AlphaFoldDB" id="A0A7J7IKI7"/>
<evidence type="ECO:0000256" key="1">
    <source>
        <dbReference type="ARBA" id="ARBA00012797"/>
    </source>
</evidence>
<evidence type="ECO:0000256" key="5">
    <source>
        <dbReference type="ARBA" id="ARBA00048434"/>
    </source>
</evidence>
<dbReference type="GO" id="GO:0005634">
    <property type="term" value="C:nucleus"/>
    <property type="evidence" value="ECO:0007669"/>
    <property type="project" value="TreeGrafter"/>
</dbReference>
<dbReference type="InterPro" id="IPR038459">
    <property type="entry name" value="MT_TRM10-typ_sf"/>
</dbReference>
<keyword evidence="4" id="KW-0949">S-adenosyl-L-methionine</keyword>
<sequence length="327" mass="36832">MESLLPETRRRVESVASGPDCPVESKKARKRRLRHERYLAERATRRAAAKERRRQARLDRERHCTSSSVADSSAGPKASASLVSSRELDRAVRDLLCESVKPTDAQSFHCLVDLSSSYLLTEKELRKSVIQLRQLYVVNKRLVKDALRREQETVPRFHIHICGIDARTQRIRSLVFGDETLRWPSISWSSADLATSLANAPPWPVVVLTADATETLTRVEPAVIYVIGGMVDRNRLKGVMWEQARALGLATRRLPLELLPTWRGSRVLTTCHVFELLARVASGESWPRALDQVLPQRKRMPSVFAKNGEDSAICRVAADHDSATTPE</sequence>
<evidence type="ECO:0000259" key="7">
    <source>
        <dbReference type="PROSITE" id="PS51675"/>
    </source>
</evidence>
<feature type="region of interest" description="Disordered" evidence="6">
    <location>
        <begin position="1"/>
        <end position="80"/>
    </location>
</feature>
<dbReference type="PANTHER" id="PTHR13563">
    <property type="entry name" value="TRNA (GUANINE-9-) METHYLTRANSFERASE"/>
    <property type="match status" value="1"/>
</dbReference>
<dbReference type="Proteomes" id="UP000530660">
    <property type="component" value="Unassembled WGS sequence"/>
</dbReference>
<evidence type="ECO:0000313" key="8">
    <source>
        <dbReference type="EMBL" id="KAF6002821.1"/>
    </source>
</evidence>
<dbReference type="PROSITE" id="PS51675">
    <property type="entry name" value="SAM_MT_TRM10"/>
    <property type="match status" value="1"/>
</dbReference>
<dbReference type="EMBL" id="VWRR01000009">
    <property type="protein sequence ID" value="KAF6002821.1"/>
    <property type="molecule type" value="Genomic_DNA"/>
</dbReference>
<evidence type="ECO:0000256" key="3">
    <source>
        <dbReference type="ARBA" id="ARBA00022679"/>
    </source>
</evidence>
<evidence type="ECO:0000313" key="9">
    <source>
        <dbReference type="Proteomes" id="UP000530660"/>
    </source>
</evidence>
<dbReference type="GO" id="GO:0002939">
    <property type="term" value="P:tRNA N1-guanine methylation"/>
    <property type="evidence" value="ECO:0007669"/>
    <property type="project" value="TreeGrafter"/>
</dbReference>
<protein>
    <recommendedName>
        <fullName evidence="1">tRNA (guanine(9)-N(1))-methyltransferase</fullName>
        <ecNumber evidence="1">2.1.1.221</ecNumber>
    </recommendedName>
</protein>
<reference evidence="8 9" key="1">
    <citation type="journal article" date="2020" name="J. Phycol.">
        <title>Comparative genome analysis reveals Cyanidiococcus gen. nov., a new extremophilic red algal genus sister to Cyanidioschyzon (Cyanidioschyzonaceae, Rhodophyta).</title>
        <authorList>
            <person name="Liu S.-L."/>
            <person name="Chiang Y.-R."/>
            <person name="Yoon H.S."/>
            <person name="Fu H.-Y."/>
        </authorList>
    </citation>
    <scope>NUCLEOTIDE SEQUENCE [LARGE SCALE GENOMIC DNA]</scope>
    <source>
        <strain evidence="8 9">THAL066</strain>
    </source>
</reference>
<feature type="compositionally biased region" description="Basic and acidic residues" evidence="6">
    <location>
        <begin position="36"/>
        <end position="64"/>
    </location>
</feature>
<evidence type="ECO:0000256" key="6">
    <source>
        <dbReference type="SAM" id="MobiDB-lite"/>
    </source>
</evidence>
<name>A0A7J7IKI7_9RHOD</name>
<comment type="catalytic activity">
    <reaction evidence="5">
        <text>guanosine(9) in tRNA + S-adenosyl-L-methionine = N(1)-methylguanosine(9) in tRNA + S-adenosyl-L-homocysteine + H(+)</text>
        <dbReference type="Rhea" id="RHEA:43156"/>
        <dbReference type="Rhea" id="RHEA-COMP:10367"/>
        <dbReference type="Rhea" id="RHEA-COMP:10368"/>
        <dbReference type="ChEBI" id="CHEBI:15378"/>
        <dbReference type="ChEBI" id="CHEBI:57856"/>
        <dbReference type="ChEBI" id="CHEBI:59789"/>
        <dbReference type="ChEBI" id="CHEBI:73542"/>
        <dbReference type="ChEBI" id="CHEBI:74269"/>
        <dbReference type="EC" id="2.1.1.221"/>
    </reaction>
</comment>
<dbReference type="CDD" id="cd18089">
    <property type="entry name" value="SPOUT_Trm10-like"/>
    <property type="match status" value="1"/>
</dbReference>
<dbReference type="PANTHER" id="PTHR13563:SF13">
    <property type="entry name" value="TRNA METHYLTRANSFERASE 10 HOMOLOG A"/>
    <property type="match status" value="1"/>
</dbReference>
<comment type="caution">
    <text evidence="8">The sequence shown here is derived from an EMBL/GenBank/DDBJ whole genome shotgun (WGS) entry which is preliminary data.</text>
</comment>
<evidence type="ECO:0000256" key="2">
    <source>
        <dbReference type="ARBA" id="ARBA00022603"/>
    </source>
</evidence>
<proteinExistence type="predicted"/>
<keyword evidence="3 8" id="KW-0808">Transferase</keyword>
<feature type="domain" description="SAM-dependent MTase TRM10-type" evidence="7">
    <location>
        <begin position="92"/>
        <end position="301"/>
    </location>
</feature>
<dbReference type="InterPro" id="IPR028564">
    <property type="entry name" value="MT_TRM10-typ"/>
</dbReference>
<dbReference type="GO" id="GO:0052905">
    <property type="term" value="F:tRNA (guanosine(9)-N1)-methyltransferase activity"/>
    <property type="evidence" value="ECO:0007669"/>
    <property type="project" value="UniProtKB-EC"/>
</dbReference>
<keyword evidence="9" id="KW-1185">Reference proteome</keyword>
<keyword evidence="2 8" id="KW-0489">Methyltransferase</keyword>
<gene>
    <name evidence="8" type="primary">TRMT10A</name>
    <name evidence="8" type="ORF">F1559_004061</name>
</gene>
<dbReference type="Gene3D" id="3.40.1280.30">
    <property type="match status" value="1"/>
</dbReference>
<dbReference type="OrthoDB" id="278300at2759"/>
<organism evidence="8 9">
    <name type="scientific">Cyanidiococcus yangmingshanensis</name>
    <dbReference type="NCBI Taxonomy" id="2690220"/>
    <lineage>
        <taxon>Eukaryota</taxon>
        <taxon>Rhodophyta</taxon>
        <taxon>Bangiophyceae</taxon>
        <taxon>Cyanidiales</taxon>
        <taxon>Cyanidiaceae</taxon>
        <taxon>Cyanidiococcus</taxon>
    </lineage>
</organism>
<dbReference type="EC" id="2.1.1.221" evidence="1"/>